<dbReference type="GO" id="GO:0033897">
    <property type="term" value="F:ribonuclease T2 activity"/>
    <property type="evidence" value="ECO:0007669"/>
    <property type="project" value="InterPro"/>
</dbReference>
<dbReference type="Pfam" id="PF00445">
    <property type="entry name" value="Ribonuclease_T2"/>
    <property type="match status" value="1"/>
</dbReference>
<reference evidence="3 4" key="1">
    <citation type="submission" date="2019-02" db="EMBL/GenBank/DDBJ databases">
        <title>Genome sequencing of the rare red list fungi Phellinidium pouzarii.</title>
        <authorList>
            <person name="Buettner E."/>
            <person name="Kellner H."/>
        </authorList>
    </citation>
    <scope>NUCLEOTIDE SEQUENCE [LARGE SCALE GENOMIC DNA]</scope>
    <source>
        <strain evidence="3 4">DSM 108285</strain>
    </source>
</reference>
<dbReference type="InterPro" id="IPR036430">
    <property type="entry name" value="RNase_T2-like_sf"/>
</dbReference>
<dbReference type="Proteomes" id="UP000308199">
    <property type="component" value="Unassembled WGS sequence"/>
</dbReference>
<proteinExistence type="inferred from homology"/>
<comment type="similarity">
    <text evidence="1 2">Belongs to the RNase T2 family.</text>
</comment>
<evidence type="ECO:0000256" key="2">
    <source>
        <dbReference type="RuleBase" id="RU004328"/>
    </source>
</evidence>
<evidence type="ECO:0000313" key="3">
    <source>
        <dbReference type="EMBL" id="THH09607.1"/>
    </source>
</evidence>
<dbReference type="EMBL" id="SGPK01000058">
    <property type="protein sequence ID" value="THH09607.1"/>
    <property type="molecule type" value="Genomic_DNA"/>
</dbReference>
<protein>
    <submittedName>
        <fullName evidence="3">Uncharacterized protein</fullName>
    </submittedName>
</protein>
<evidence type="ECO:0000313" key="4">
    <source>
        <dbReference type="Proteomes" id="UP000308199"/>
    </source>
</evidence>
<dbReference type="InterPro" id="IPR001568">
    <property type="entry name" value="RNase_T2-like"/>
</dbReference>
<comment type="caution">
    <text evidence="3">The sequence shown here is derived from an EMBL/GenBank/DDBJ whole genome shotgun (WGS) entry which is preliminary data.</text>
</comment>
<dbReference type="SUPFAM" id="SSF55895">
    <property type="entry name" value="Ribonuclease Rh-like"/>
    <property type="match status" value="1"/>
</dbReference>
<organism evidence="3 4">
    <name type="scientific">Phellinidium pouzarii</name>
    <dbReference type="NCBI Taxonomy" id="167371"/>
    <lineage>
        <taxon>Eukaryota</taxon>
        <taxon>Fungi</taxon>
        <taxon>Dikarya</taxon>
        <taxon>Basidiomycota</taxon>
        <taxon>Agaricomycotina</taxon>
        <taxon>Agaricomycetes</taxon>
        <taxon>Hymenochaetales</taxon>
        <taxon>Hymenochaetaceae</taxon>
        <taxon>Phellinidium</taxon>
    </lineage>
</organism>
<dbReference type="OrthoDB" id="435754at2759"/>
<dbReference type="Gene3D" id="3.90.730.10">
    <property type="entry name" value="Ribonuclease T2-like"/>
    <property type="match status" value="1"/>
</dbReference>
<name>A0A4S4LDA2_9AGAM</name>
<accession>A0A4S4LDA2</accession>
<dbReference type="AlphaFoldDB" id="A0A4S4LDA2"/>
<dbReference type="GO" id="GO:0003723">
    <property type="term" value="F:RNA binding"/>
    <property type="evidence" value="ECO:0007669"/>
    <property type="project" value="InterPro"/>
</dbReference>
<gene>
    <name evidence="3" type="ORF">EW145_g1892</name>
</gene>
<evidence type="ECO:0000256" key="1">
    <source>
        <dbReference type="ARBA" id="ARBA00007469"/>
    </source>
</evidence>
<sequence>MLAAIGIVPSNSTTYTLTQIENAIKAQTGATPFVGCGGNGTFFERNVALLTRARDGAVWAIQVGRLDDSIYVHGNGYPVSGAHADVRKRCSRACVINSFYLFAFVSYGTCKLFFGKEYFCSRDR</sequence>
<keyword evidence="4" id="KW-1185">Reference proteome</keyword>